<name>A0A317EBF8_9PROT</name>
<accession>A0A317EBF8</accession>
<dbReference type="InterPro" id="IPR036390">
    <property type="entry name" value="WH_DNA-bd_sf"/>
</dbReference>
<dbReference type="PANTHER" id="PTHR30126">
    <property type="entry name" value="HTH-TYPE TRANSCRIPTIONAL REGULATOR"/>
    <property type="match status" value="1"/>
</dbReference>
<evidence type="ECO:0000256" key="2">
    <source>
        <dbReference type="ARBA" id="ARBA00023015"/>
    </source>
</evidence>
<evidence type="ECO:0000256" key="1">
    <source>
        <dbReference type="ARBA" id="ARBA00009437"/>
    </source>
</evidence>
<protein>
    <recommendedName>
        <fullName evidence="5">HTH-type transcriptional regulator CbbR</fullName>
    </recommendedName>
    <alternativeName>
        <fullName evidence="6">RuBisCO operon transcriptional regulator</fullName>
    </alternativeName>
</protein>
<dbReference type="SUPFAM" id="SSF46785">
    <property type="entry name" value="Winged helix' DNA-binding domain"/>
    <property type="match status" value="1"/>
</dbReference>
<sequence length="309" mass="33043">MQHATLRQLRAFAAVVRTGSVTRAANALGVTPPAVTMQVQQLQDLVDLALIERRGGEMTVTDAGREVVATIERIEAALADCAAVLSGLAGADKGTVSIGVVSTAKYFAPQALAAFRQRHPGIQLRLSVGNRAAILKGLEHFEIDVAIMGRPPVELDVEAEVIGDHPHLIIAAPSHPLAGRADIPPRLLGEEIFLVREPGSGTRGLMERFFSRTQIDPVIGMQIDSNETIKQAVIACLGIAFLSGHTVGAELADGRLVALDVKGLPVVRQWHVVHLGQRRPVPAARALIDFLIERGGDFLPDIIAVSRLR</sequence>
<dbReference type="InterPro" id="IPR005119">
    <property type="entry name" value="LysR_subst-bd"/>
</dbReference>
<reference evidence="9" key="1">
    <citation type="submission" date="2018-05" db="EMBL/GenBank/DDBJ databases">
        <title>Zavarzinia sp. HR-AS.</title>
        <authorList>
            <person name="Lee Y."/>
            <person name="Jeon C.O."/>
        </authorList>
    </citation>
    <scope>NUCLEOTIDE SEQUENCE [LARGE SCALE GENOMIC DNA]</scope>
    <source>
        <strain evidence="9">DSM 1231</strain>
    </source>
</reference>
<dbReference type="PANTHER" id="PTHR30126:SF5">
    <property type="entry name" value="HTH-TYPE TRANSCRIPTIONAL ACTIVATOR CMPR"/>
    <property type="match status" value="1"/>
</dbReference>
<evidence type="ECO:0000259" key="7">
    <source>
        <dbReference type="PROSITE" id="PS50931"/>
    </source>
</evidence>
<dbReference type="Gene3D" id="1.10.10.10">
    <property type="entry name" value="Winged helix-like DNA-binding domain superfamily/Winged helix DNA-binding domain"/>
    <property type="match status" value="1"/>
</dbReference>
<keyword evidence="2" id="KW-0805">Transcription regulation</keyword>
<dbReference type="InterPro" id="IPR000847">
    <property type="entry name" value="LysR_HTH_N"/>
</dbReference>
<proteinExistence type="inferred from homology"/>
<evidence type="ECO:0000313" key="8">
    <source>
        <dbReference type="EMBL" id="PWR24061.1"/>
    </source>
</evidence>
<dbReference type="SUPFAM" id="SSF53850">
    <property type="entry name" value="Periplasmic binding protein-like II"/>
    <property type="match status" value="1"/>
</dbReference>
<keyword evidence="4" id="KW-0804">Transcription</keyword>
<dbReference type="OrthoDB" id="9808620at2"/>
<comment type="caution">
    <text evidence="8">The sequence shown here is derived from an EMBL/GenBank/DDBJ whole genome shotgun (WGS) entry which is preliminary data.</text>
</comment>
<dbReference type="AlphaFoldDB" id="A0A317EBF8"/>
<organism evidence="8 9">
    <name type="scientific">Zavarzinia compransoris</name>
    <dbReference type="NCBI Taxonomy" id="1264899"/>
    <lineage>
        <taxon>Bacteria</taxon>
        <taxon>Pseudomonadati</taxon>
        <taxon>Pseudomonadota</taxon>
        <taxon>Alphaproteobacteria</taxon>
        <taxon>Rhodospirillales</taxon>
        <taxon>Zavarziniaceae</taxon>
        <taxon>Zavarzinia</taxon>
    </lineage>
</organism>
<evidence type="ECO:0000313" key="9">
    <source>
        <dbReference type="Proteomes" id="UP000246077"/>
    </source>
</evidence>
<dbReference type="EMBL" id="QGLF01000001">
    <property type="protein sequence ID" value="PWR24061.1"/>
    <property type="molecule type" value="Genomic_DNA"/>
</dbReference>
<dbReference type="Gene3D" id="3.40.190.290">
    <property type="match status" value="1"/>
</dbReference>
<feature type="domain" description="HTH lysR-type" evidence="7">
    <location>
        <begin position="1"/>
        <end position="61"/>
    </location>
</feature>
<dbReference type="Proteomes" id="UP000246077">
    <property type="component" value="Unassembled WGS sequence"/>
</dbReference>
<comment type="similarity">
    <text evidence="1">Belongs to the LysR transcriptional regulatory family.</text>
</comment>
<dbReference type="InterPro" id="IPR036388">
    <property type="entry name" value="WH-like_DNA-bd_sf"/>
</dbReference>
<evidence type="ECO:0000256" key="6">
    <source>
        <dbReference type="ARBA" id="ARBA00043141"/>
    </source>
</evidence>
<dbReference type="GO" id="GO:0003700">
    <property type="term" value="F:DNA-binding transcription factor activity"/>
    <property type="evidence" value="ECO:0007669"/>
    <property type="project" value="InterPro"/>
</dbReference>
<dbReference type="GO" id="GO:0000976">
    <property type="term" value="F:transcription cis-regulatory region binding"/>
    <property type="evidence" value="ECO:0007669"/>
    <property type="project" value="TreeGrafter"/>
</dbReference>
<evidence type="ECO:0000256" key="4">
    <source>
        <dbReference type="ARBA" id="ARBA00023163"/>
    </source>
</evidence>
<dbReference type="Pfam" id="PF00126">
    <property type="entry name" value="HTH_1"/>
    <property type="match status" value="1"/>
</dbReference>
<gene>
    <name evidence="8" type="ORF">DKG75_00715</name>
</gene>
<evidence type="ECO:0000256" key="5">
    <source>
        <dbReference type="ARBA" id="ARBA00039279"/>
    </source>
</evidence>
<evidence type="ECO:0000256" key="3">
    <source>
        <dbReference type="ARBA" id="ARBA00023125"/>
    </source>
</evidence>
<keyword evidence="3" id="KW-0238">DNA-binding</keyword>
<dbReference type="Pfam" id="PF03466">
    <property type="entry name" value="LysR_substrate"/>
    <property type="match status" value="1"/>
</dbReference>
<dbReference type="PROSITE" id="PS50931">
    <property type="entry name" value="HTH_LYSR"/>
    <property type="match status" value="1"/>
</dbReference>
<dbReference type="CDD" id="cd08419">
    <property type="entry name" value="PBP2_CbbR_RubisCO_like"/>
    <property type="match status" value="1"/>
</dbReference>
<keyword evidence="9" id="KW-1185">Reference proteome</keyword>